<evidence type="ECO:0000313" key="3">
    <source>
        <dbReference type="EMBL" id="CQR70995.1"/>
    </source>
</evidence>
<protein>
    <submittedName>
        <fullName evidence="3">Chemotaxis protein CheX</fullName>
    </submittedName>
</protein>
<evidence type="ECO:0000259" key="2">
    <source>
        <dbReference type="Pfam" id="PF13690"/>
    </source>
</evidence>
<reference evidence="4" key="1">
    <citation type="submission" date="2015-03" db="EMBL/GenBank/DDBJ databases">
        <authorList>
            <person name="Nijsse Bart"/>
        </authorList>
    </citation>
    <scope>NUCLEOTIDE SEQUENCE [LARGE SCALE GENOMIC DNA]</scope>
</reference>
<dbReference type="InterPro" id="IPR038756">
    <property type="entry name" value="CheX-like"/>
</dbReference>
<dbReference type="InterPro" id="IPR028051">
    <property type="entry name" value="CheX-like_dom"/>
</dbReference>
<evidence type="ECO:0000313" key="4">
    <source>
        <dbReference type="Proteomes" id="UP000049855"/>
    </source>
</evidence>
<dbReference type="PANTHER" id="PTHR39452">
    <property type="entry name" value="CHEY-P PHOSPHATASE CHEX"/>
    <property type="match status" value="1"/>
</dbReference>
<name>A0A0U1KUP8_9FIRM</name>
<dbReference type="RefSeq" id="WP_021169704.1">
    <property type="nucleotide sequence ID" value="NZ_CTRP01000003.1"/>
</dbReference>
<gene>
    <name evidence="3" type="ORF">SpAn4DRAFT_1973</name>
</gene>
<dbReference type="Proteomes" id="UP000049855">
    <property type="component" value="Unassembled WGS sequence"/>
</dbReference>
<dbReference type="PANTHER" id="PTHR39452:SF1">
    <property type="entry name" value="CHEY-P PHOSPHATASE CHEX"/>
    <property type="match status" value="1"/>
</dbReference>
<sequence length="152" mass="16354">MRAEYVNPVFKAVTDVFKAMLDIEVSRGATGAVAGGNQEVDIRINVKGDVAGSILFQFPQDTTLNIVQIMSGMELKELDSFVTSAMGEISNIISGNAASYLSQLNYHCDIMPPQIAVADGVVSSHFSPETLSIPLHTNIGDMNICISLDEMK</sequence>
<dbReference type="InterPro" id="IPR028976">
    <property type="entry name" value="CheC-like_sf"/>
</dbReference>
<proteinExistence type="predicted"/>
<keyword evidence="1" id="KW-0145">Chemotaxis</keyword>
<accession>A0A0U1KUP8</accession>
<dbReference type="Pfam" id="PF13690">
    <property type="entry name" value="CheX"/>
    <property type="match status" value="1"/>
</dbReference>
<dbReference type="SUPFAM" id="SSF103039">
    <property type="entry name" value="CheC-like"/>
    <property type="match status" value="1"/>
</dbReference>
<organism evidence="3 4">
    <name type="scientific">Sporomusa ovata</name>
    <dbReference type="NCBI Taxonomy" id="2378"/>
    <lineage>
        <taxon>Bacteria</taxon>
        <taxon>Bacillati</taxon>
        <taxon>Bacillota</taxon>
        <taxon>Negativicutes</taxon>
        <taxon>Selenomonadales</taxon>
        <taxon>Sporomusaceae</taxon>
        <taxon>Sporomusa</taxon>
    </lineage>
</organism>
<dbReference type="CDD" id="cd17906">
    <property type="entry name" value="CheX"/>
    <property type="match status" value="1"/>
</dbReference>
<dbReference type="GO" id="GO:0006935">
    <property type="term" value="P:chemotaxis"/>
    <property type="evidence" value="ECO:0007669"/>
    <property type="project" value="UniProtKB-KW"/>
</dbReference>
<feature type="domain" description="Chemotaxis phosphatase CheX-like" evidence="2">
    <location>
        <begin position="43"/>
        <end position="121"/>
    </location>
</feature>
<evidence type="ECO:0000256" key="1">
    <source>
        <dbReference type="ARBA" id="ARBA00022500"/>
    </source>
</evidence>
<dbReference type="Gene3D" id="3.40.1550.10">
    <property type="entry name" value="CheC-like"/>
    <property type="match status" value="1"/>
</dbReference>
<dbReference type="AlphaFoldDB" id="A0A0U1KUP8"/>
<dbReference type="EMBL" id="CTRP01000003">
    <property type="protein sequence ID" value="CQR70995.1"/>
    <property type="molecule type" value="Genomic_DNA"/>
</dbReference>
<keyword evidence="4" id="KW-1185">Reference proteome</keyword>